<name>A0AAW1HN39_SAPOF</name>
<dbReference type="Pfam" id="PF24068">
    <property type="entry name" value="TPD1_C"/>
    <property type="match status" value="1"/>
</dbReference>
<dbReference type="GO" id="GO:0001709">
    <property type="term" value="P:cell fate determination"/>
    <property type="evidence" value="ECO:0007669"/>
    <property type="project" value="TreeGrafter"/>
</dbReference>
<gene>
    <name evidence="3" type="ORF">RND81_11G190000</name>
</gene>
<dbReference type="AlphaFoldDB" id="A0AAW1HN39"/>
<reference evidence="3" key="1">
    <citation type="submission" date="2024-03" db="EMBL/GenBank/DDBJ databases">
        <title>WGS assembly of Saponaria officinalis var. Norfolk2.</title>
        <authorList>
            <person name="Jenkins J."/>
            <person name="Shu S."/>
            <person name="Grimwood J."/>
            <person name="Barry K."/>
            <person name="Goodstein D."/>
            <person name="Schmutz J."/>
            <person name="Leebens-Mack J."/>
            <person name="Osbourn A."/>
        </authorList>
    </citation>
    <scope>NUCLEOTIDE SEQUENCE [LARGE SCALE GENOMIC DNA]</scope>
    <source>
        <strain evidence="3">JIC</strain>
    </source>
</reference>
<sequence>MKIMKVFTTFVFFVLFIGTTGHAQKCTISDMKVKITRTGKAVEGAPEWVATIYNTCTCPQSNVYLKCTGFNSYEVISPSIFKVVGDICLINSGKPIVKGVPVSFNFAFNTPFDLLPFKSTISC</sequence>
<keyword evidence="1 2" id="KW-0732">Signal</keyword>
<feature type="signal peptide" evidence="2">
    <location>
        <begin position="1"/>
        <end position="23"/>
    </location>
</feature>
<dbReference type="Proteomes" id="UP001443914">
    <property type="component" value="Unassembled WGS sequence"/>
</dbReference>
<evidence type="ECO:0000256" key="1">
    <source>
        <dbReference type="ARBA" id="ARBA00022729"/>
    </source>
</evidence>
<feature type="chain" id="PRO_5043699285" evidence="2">
    <location>
        <begin position="24"/>
        <end position="123"/>
    </location>
</feature>
<proteinExistence type="predicted"/>
<keyword evidence="4" id="KW-1185">Reference proteome</keyword>
<accession>A0AAW1HN39</accession>
<dbReference type="PANTHER" id="PTHR33184">
    <property type="entry name" value="PROTEIN TAPETUM DETERMINANT 1-LIKE-RELATED"/>
    <property type="match status" value="1"/>
</dbReference>
<organism evidence="3 4">
    <name type="scientific">Saponaria officinalis</name>
    <name type="common">Common soapwort</name>
    <name type="synonym">Lychnis saponaria</name>
    <dbReference type="NCBI Taxonomy" id="3572"/>
    <lineage>
        <taxon>Eukaryota</taxon>
        <taxon>Viridiplantae</taxon>
        <taxon>Streptophyta</taxon>
        <taxon>Embryophyta</taxon>
        <taxon>Tracheophyta</taxon>
        <taxon>Spermatophyta</taxon>
        <taxon>Magnoliopsida</taxon>
        <taxon>eudicotyledons</taxon>
        <taxon>Gunneridae</taxon>
        <taxon>Pentapetalae</taxon>
        <taxon>Caryophyllales</taxon>
        <taxon>Caryophyllaceae</taxon>
        <taxon>Caryophylleae</taxon>
        <taxon>Saponaria</taxon>
    </lineage>
</organism>
<evidence type="ECO:0000313" key="3">
    <source>
        <dbReference type="EMBL" id="KAK9678131.1"/>
    </source>
</evidence>
<dbReference type="InterPro" id="IPR040361">
    <property type="entry name" value="TPD1"/>
</dbReference>
<protein>
    <submittedName>
        <fullName evidence="3">Uncharacterized protein</fullName>
    </submittedName>
</protein>
<dbReference type="EMBL" id="JBDFQZ010000011">
    <property type="protein sequence ID" value="KAK9678131.1"/>
    <property type="molecule type" value="Genomic_DNA"/>
</dbReference>
<comment type="caution">
    <text evidence="3">The sequence shown here is derived from an EMBL/GenBank/DDBJ whole genome shotgun (WGS) entry which is preliminary data.</text>
</comment>
<dbReference type="PANTHER" id="PTHR33184:SF72">
    <property type="entry name" value="BETA-1,3-N-ACETYLGLUCOSAMINYLTRANSFERASE FAMILY PROTEIN"/>
    <property type="match status" value="1"/>
</dbReference>
<evidence type="ECO:0000256" key="2">
    <source>
        <dbReference type="SAM" id="SignalP"/>
    </source>
</evidence>
<evidence type="ECO:0000313" key="4">
    <source>
        <dbReference type="Proteomes" id="UP001443914"/>
    </source>
</evidence>